<sequence>MYLKELRIWNFRKYGVREENAPGLTVYFSPTFNLLIGENDSGKTAIIDSIKFTLGTTSDDNLWLTEEDFHVNKDGVSATELKIECILSGLTSQEAGIFLEWLTFDENGNYELQVRLTAKKREAEAGLPERIEKSIKAGSEISAMRLEGLAKEILRSTYLKPLRNAESELQPGVRSRLAQILRSHPAFYKKNPSNKHELEITFEEANAEVEAFFNKPYSDNQSKTIQSQLLQYLKEFFNAPSGTQTEPNSMFKITTVKLNDILRKLSLLLEEVPSGLGSLNLLFIAAELLLHENELAIGPNLTLIEEIEAHLHPQAQLRLIKYLQQKANSDSGIGGQFILSTHSTILAASTMLNHNILLHDGIAYPMGPEYTKLKKEDYEFLERFLDATKSNLFFAKGVIFVEGDAENLLLPTIAELLDRPLHKFGVSIVNIGNTAFKRYVNIYSRSDSWITKFPYAKMSMPVSVVTDLDVRPITYYQDKKRKSDDDDSNTPVIYIIKNENFEQVAELLGVETEQISHLLYQAFATKSSFKEEIQSYVKVSISTFNSIIELVKENLTEETVEFLKLAKEKSIKDKYGDLQENIQLNLASNWTLEYEIALSGLDMMLAEAIYTIQHNKLTPDERIIEFEKYTQTLLSLPPEERAYQIYRPLLKKNVSKATTAQYLAIILQNEKNSEKAKKSLLYDDSLAYLRNSIYHVTGGIPSNANK</sequence>
<dbReference type="CDD" id="cd01026">
    <property type="entry name" value="TOPRIM_OLD"/>
    <property type="match status" value="1"/>
</dbReference>
<dbReference type="SUPFAM" id="SSF52540">
    <property type="entry name" value="P-loop containing nucleoside triphosphate hydrolases"/>
    <property type="match status" value="1"/>
</dbReference>
<dbReference type="InterPro" id="IPR027417">
    <property type="entry name" value="P-loop_NTPase"/>
</dbReference>
<reference evidence="4" key="1">
    <citation type="journal article" date="2019" name="Int. J. Syst. Evol. Microbiol.">
        <title>The Global Catalogue of Microorganisms (GCM) 10K type strain sequencing project: providing services to taxonomists for standard genome sequencing and annotation.</title>
        <authorList>
            <consortium name="The Broad Institute Genomics Platform"/>
            <consortium name="The Broad Institute Genome Sequencing Center for Infectious Disease"/>
            <person name="Wu L."/>
            <person name="Ma J."/>
        </authorList>
    </citation>
    <scope>NUCLEOTIDE SEQUENCE [LARGE SCALE GENOMIC DNA]</scope>
    <source>
        <strain evidence="4">PCU 280</strain>
    </source>
</reference>
<evidence type="ECO:0000313" key="3">
    <source>
        <dbReference type="EMBL" id="MFC6330993.1"/>
    </source>
</evidence>
<dbReference type="InterPro" id="IPR041685">
    <property type="entry name" value="AAA_GajA/Old/RecF-like"/>
</dbReference>
<evidence type="ECO:0000259" key="2">
    <source>
        <dbReference type="Pfam" id="PF20469"/>
    </source>
</evidence>
<name>A0ABW1UZ69_9BACL</name>
<dbReference type="InterPro" id="IPR051396">
    <property type="entry name" value="Bact_Antivir_Def_Nuclease"/>
</dbReference>
<dbReference type="RefSeq" id="WP_379229742.1">
    <property type="nucleotide sequence ID" value="NZ_JBHSTE010000001.1"/>
</dbReference>
<dbReference type="PANTHER" id="PTHR43581:SF4">
    <property type="entry name" value="ATP_GTP PHOSPHATASE"/>
    <property type="match status" value="1"/>
</dbReference>
<evidence type="ECO:0000313" key="4">
    <source>
        <dbReference type="Proteomes" id="UP001596233"/>
    </source>
</evidence>
<keyword evidence="4" id="KW-1185">Reference proteome</keyword>
<proteinExistence type="predicted"/>
<feature type="domain" description="OLD protein-like TOPRIM" evidence="2">
    <location>
        <begin position="393"/>
        <end position="469"/>
    </location>
</feature>
<dbReference type="Gene3D" id="3.40.50.300">
    <property type="entry name" value="P-loop containing nucleotide triphosphate hydrolases"/>
    <property type="match status" value="1"/>
</dbReference>
<dbReference type="Proteomes" id="UP001596233">
    <property type="component" value="Unassembled WGS sequence"/>
</dbReference>
<protein>
    <submittedName>
        <fullName evidence="3">AAA family ATPase</fullName>
    </submittedName>
</protein>
<dbReference type="Pfam" id="PF13175">
    <property type="entry name" value="AAA_15"/>
    <property type="match status" value="1"/>
</dbReference>
<evidence type="ECO:0000259" key="1">
    <source>
        <dbReference type="Pfam" id="PF13175"/>
    </source>
</evidence>
<accession>A0ABW1UZ69</accession>
<dbReference type="InterPro" id="IPR034139">
    <property type="entry name" value="TOPRIM_OLD"/>
</dbReference>
<organism evidence="3 4">
    <name type="scientific">Paenibacillus septentrionalis</name>
    <dbReference type="NCBI Taxonomy" id="429342"/>
    <lineage>
        <taxon>Bacteria</taxon>
        <taxon>Bacillati</taxon>
        <taxon>Bacillota</taxon>
        <taxon>Bacilli</taxon>
        <taxon>Bacillales</taxon>
        <taxon>Paenibacillaceae</taxon>
        <taxon>Paenibacillus</taxon>
    </lineage>
</organism>
<dbReference type="EMBL" id="JBHSTE010000001">
    <property type="protein sequence ID" value="MFC6330993.1"/>
    <property type="molecule type" value="Genomic_DNA"/>
</dbReference>
<feature type="domain" description="Endonuclease GajA/Old nuclease/RecF-like AAA" evidence="1">
    <location>
        <begin position="1"/>
        <end position="347"/>
    </location>
</feature>
<dbReference type="Pfam" id="PF20469">
    <property type="entry name" value="OLD-like_TOPRIM"/>
    <property type="match status" value="1"/>
</dbReference>
<gene>
    <name evidence="3" type="ORF">ACFP56_00030</name>
</gene>
<dbReference type="PANTHER" id="PTHR43581">
    <property type="entry name" value="ATP/GTP PHOSPHATASE"/>
    <property type="match status" value="1"/>
</dbReference>
<comment type="caution">
    <text evidence="3">The sequence shown here is derived from an EMBL/GenBank/DDBJ whole genome shotgun (WGS) entry which is preliminary data.</text>
</comment>